<dbReference type="PANTHER" id="PTHR42910:SF1">
    <property type="entry name" value="MAJOR FACILITATOR SUPERFAMILY (MFS) PROFILE DOMAIN-CONTAINING PROTEIN"/>
    <property type="match status" value="1"/>
</dbReference>
<dbReference type="InterPro" id="IPR020846">
    <property type="entry name" value="MFS_dom"/>
</dbReference>
<dbReference type="RefSeq" id="WP_047214710.1">
    <property type="nucleotide sequence ID" value="NZ_CP011568.3"/>
</dbReference>
<organism evidence="6 7">
    <name type="scientific">Pandoraea thiooxydans</name>
    <dbReference type="NCBI Taxonomy" id="445709"/>
    <lineage>
        <taxon>Bacteria</taxon>
        <taxon>Pseudomonadati</taxon>
        <taxon>Pseudomonadota</taxon>
        <taxon>Betaproteobacteria</taxon>
        <taxon>Burkholderiales</taxon>
        <taxon>Burkholderiaceae</taxon>
        <taxon>Pandoraea</taxon>
    </lineage>
</organism>
<evidence type="ECO:0000256" key="4">
    <source>
        <dbReference type="SAM" id="Phobius"/>
    </source>
</evidence>
<feature type="transmembrane region" description="Helical" evidence="4">
    <location>
        <begin position="140"/>
        <end position="162"/>
    </location>
</feature>
<feature type="transmembrane region" description="Helical" evidence="4">
    <location>
        <begin position="12"/>
        <end position="30"/>
    </location>
</feature>
<feature type="transmembrane region" description="Helical" evidence="4">
    <location>
        <begin position="219"/>
        <end position="240"/>
    </location>
</feature>
<sequence>MSSRTGSSLTRGSVLLMAIACGLTVANLYYNQPMLDDIRRDFGLSASQVGLIPMLTQLGYAFGLLTLTPLGDRVDRRRLILGMLAVLTLSLIGAALSPSLAALGAASFLAGVTSTVAQQIVPLAAQLAEPARRGKTVGQVMSGLLIGILAARTLSGVVATAFGWRDMFWIAAAMMVVLALILARRLPHAPPTTDMSYRQLMVSLLHLARRHPALREASLVGGLLFASFSVFWSTLTLWLASPAFGLGADVAGMFGLVGVVGALAAPVSGRLADHGGPRRVLGVGIAIVVASFVTFGWFGASLWGLAAGVILLDLGVQGCQIANQTRIYALDHAAASRLNTVYMTSYFVLGALGSALGSLAWSHFGWLGVSAAGLLLGLGAGLCHWAGRRHVVTATS</sequence>
<protein>
    <recommendedName>
        <fullName evidence="5">Major facilitator superfamily (MFS) profile domain-containing protein</fullName>
    </recommendedName>
</protein>
<dbReference type="KEGG" id="ptx:ABW99_11935"/>
<feature type="transmembrane region" description="Helical" evidence="4">
    <location>
        <begin position="280"/>
        <end position="298"/>
    </location>
</feature>
<accession>A0A0G3EP15</accession>
<dbReference type="AlphaFoldDB" id="A0A0G3EP15"/>
<proteinExistence type="predicted"/>
<dbReference type="InterPro" id="IPR011701">
    <property type="entry name" value="MFS"/>
</dbReference>
<dbReference type="InterPro" id="IPR036259">
    <property type="entry name" value="MFS_trans_sf"/>
</dbReference>
<dbReference type="PATRIC" id="fig|445709.3.peg.2541"/>
<feature type="transmembrane region" description="Helical" evidence="4">
    <location>
        <begin position="304"/>
        <end position="322"/>
    </location>
</feature>
<keyword evidence="7" id="KW-1185">Reference proteome</keyword>
<evidence type="ECO:0000256" key="1">
    <source>
        <dbReference type="ARBA" id="ARBA00022692"/>
    </source>
</evidence>
<name>A0A0G3EP15_9BURK</name>
<feature type="transmembrane region" description="Helical" evidence="4">
    <location>
        <begin position="343"/>
        <end position="361"/>
    </location>
</feature>
<reference evidence="7" key="1">
    <citation type="submission" date="2015-06" db="EMBL/GenBank/DDBJ databases">
        <authorList>
            <person name="Lim Y.L."/>
            <person name="Ee R."/>
            <person name="Yong D."/>
            <person name="How K.Y."/>
            <person name="Yin W.F."/>
            <person name="Chan K.G."/>
        </authorList>
    </citation>
    <scope>NUCLEOTIDE SEQUENCE [LARGE SCALE GENOMIC DNA]</scope>
    <source>
        <strain evidence="7">DSM 25325</strain>
    </source>
</reference>
<dbReference type="Gene3D" id="1.20.1250.20">
    <property type="entry name" value="MFS general substrate transporter like domains"/>
    <property type="match status" value="1"/>
</dbReference>
<evidence type="ECO:0000256" key="2">
    <source>
        <dbReference type="ARBA" id="ARBA00022989"/>
    </source>
</evidence>
<evidence type="ECO:0000259" key="5">
    <source>
        <dbReference type="PROSITE" id="PS50850"/>
    </source>
</evidence>
<evidence type="ECO:0000256" key="3">
    <source>
        <dbReference type="ARBA" id="ARBA00023136"/>
    </source>
</evidence>
<dbReference type="EMBL" id="CP011568">
    <property type="protein sequence ID" value="AKJ68823.1"/>
    <property type="molecule type" value="Genomic_DNA"/>
</dbReference>
<dbReference type="STRING" id="445709.ABW99_11935"/>
<feature type="domain" description="Major facilitator superfamily (MFS) profile" evidence="5">
    <location>
        <begin position="13"/>
        <end position="396"/>
    </location>
</feature>
<dbReference type="Pfam" id="PF07690">
    <property type="entry name" value="MFS_1"/>
    <property type="match status" value="1"/>
</dbReference>
<feature type="transmembrane region" description="Helical" evidence="4">
    <location>
        <begin position="102"/>
        <end position="128"/>
    </location>
</feature>
<dbReference type="CDD" id="cd17324">
    <property type="entry name" value="MFS_NepI_like"/>
    <property type="match status" value="1"/>
</dbReference>
<keyword evidence="3 4" id="KW-0472">Membrane</keyword>
<dbReference type="GO" id="GO:0022857">
    <property type="term" value="F:transmembrane transporter activity"/>
    <property type="evidence" value="ECO:0007669"/>
    <property type="project" value="InterPro"/>
</dbReference>
<dbReference type="PROSITE" id="PS50850">
    <property type="entry name" value="MFS"/>
    <property type="match status" value="1"/>
</dbReference>
<dbReference type="PANTHER" id="PTHR42910">
    <property type="entry name" value="TRANSPORTER SCO4007-RELATED"/>
    <property type="match status" value="1"/>
</dbReference>
<keyword evidence="1 4" id="KW-0812">Transmembrane</keyword>
<feature type="transmembrane region" description="Helical" evidence="4">
    <location>
        <begin position="168"/>
        <end position="186"/>
    </location>
</feature>
<feature type="transmembrane region" description="Helical" evidence="4">
    <location>
        <begin position="246"/>
        <end position="268"/>
    </location>
</feature>
<dbReference type="SUPFAM" id="SSF103473">
    <property type="entry name" value="MFS general substrate transporter"/>
    <property type="match status" value="1"/>
</dbReference>
<gene>
    <name evidence="6" type="ORF">ABW99_11935</name>
</gene>
<evidence type="ECO:0000313" key="7">
    <source>
        <dbReference type="Proteomes" id="UP000036700"/>
    </source>
</evidence>
<keyword evidence="2 4" id="KW-1133">Transmembrane helix</keyword>
<feature type="transmembrane region" description="Helical" evidence="4">
    <location>
        <begin position="367"/>
        <end position="387"/>
    </location>
</feature>
<feature type="transmembrane region" description="Helical" evidence="4">
    <location>
        <begin position="50"/>
        <end position="67"/>
    </location>
</feature>
<dbReference type="OrthoDB" id="9815356at2"/>
<dbReference type="Proteomes" id="UP000036700">
    <property type="component" value="Chromosome"/>
</dbReference>
<evidence type="ECO:0000313" key="6">
    <source>
        <dbReference type="EMBL" id="AKJ68823.1"/>
    </source>
</evidence>
<feature type="transmembrane region" description="Helical" evidence="4">
    <location>
        <begin position="79"/>
        <end position="96"/>
    </location>
</feature>